<protein>
    <recommendedName>
        <fullName evidence="5">PNPLA domain-containing protein</fullName>
    </recommendedName>
</protein>
<dbReference type="SUPFAM" id="SSF52151">
    <property type="entry name" value="FabD/lysophospholipase-like"/>
    <property type="match status" value="1"/>
</dbReference>
<evidence type="ECO:0000259" key="5">
    <source>
        <dbReference type="PROSITE" id="PS51635"/>
    </source>
</evidence>
<keyword evidence="7" id="KW-1185">Reference proteome</keyword>
<feature type="active site" description="Nucleophile" evidence="3">
    <location>
        <position position="81"/>
    </location>
</feature>
<reference evidence="6 7" key="1">
    <citation type="journal article" date="2010" name="J. Bacteriol.">
        <title>The genome of the amoeba symbiont 'Candidatus Amoebophilus asiaticus' reveals common mechanisms for host cell interaction among amoeba-associated bacteria.</title>
        <authorList>
            <person name="Schmitz-Esser S."/>
            <person name="Tischler P."/>
            <person name="Arnold R."/>
            <person name="Montanaro J."/>
            <person name="Wagner M."/>
            <person name="Rattei T."/>
            <person name="Horn M."/>
        </authorList>
    </citation>
    <scope>NUCLEOTIDE SEQUENCE [LARGE SCALE GENOMIC DNA]</scope>
    <source>
        <strain evidence="6 7">5a2</strain>
    </source>
</reference>
<feature type="short sequence motif" description="DGA/G" evidence="3">
    <location>
        <begin position="223"/>
        <end position="225"/>
    </location>
</feature>
<keyword evidence="3" id="KW-0378">Hydrolase</keyword>
<proteinExistence type="inferred from homology"/>
<evidence type="ECO:0000313" key="7">
    <source>
        <dbReference type="Proteomes" id="UP000001227"/>
    </source>
</evidence>
<keyword evidence="3" id="KW-0442">Lipid degradation</keyword>
<feature type="chain" id="PRO_5002787994" description="PNPLA domain-containing protein" evidence="4">
    <location>
        <begin position="24"/>
        <end position="363"/>
    </location>
</feature>
<sequence>MHYKNIHCFCLFWLLCISLHSFAATNSDLPLANPNSHKKFRILSIDGGGVRGIIPARILQAMEEQTGKRISELFDLVIGNSTGGLIALALLTPNQEGKAKYKAVDLVEFYKQKTPIIFSSSFFHHIKSGWGLWGPRYNRKHLDYILKELFGNAKLSHTLKPAVVISFSLDCALPEMWSTHHAREGKKLDYYLSDVAGATSAAPTYFAPKVLKNTHGEILHEIDGGIWANNPEFTAIRALSFMEHMPRNQDVILISIGTGAPKPNKKEFQKFQRQAAKLKYAGILGWMIKAQPNLIEMMMNADSDWSKDLISIVYPNSHRIQVYIPQKLSSMDNPKNVEKLRVLAEKYIATDSFKAICNELMQS</sequence>
<evidence type="ECO:0000256" key="4">
    <source>
        <dbReference type="SAM" id="SignalP"/>
    </source>
</evidence>
<evidence type="ECO:0000313" key="6">
    <source>
        <dbReference type="EMBL" id="ACE06326.1"/>
    </source>
</evidence>
<dbReference type="PANTHER" id="PTHR32176">
    <property type="entry name" value="XYLOSE ISOMERASE"/>
    <property type="match status" value="1"/>
</dbReference>
<dbReference type="GO" id="GO:0016042">
    <property type="term" value="P:lipid catabolic process"/>
    <property type="evidence" value="ECO:0007669"/>
    <property type="project" value="UniProtKB-UniRule"/>
</dbReference>
<dbReference type="InterPro" id="IPR016035">
    <property type="entry name" value="Acyl_Trfase/lysoPLipase"/>
</dbReference>
<dbReference type="Proteomes" id="UP000001227">
    <property type="component" value="Chromosome"/>
</dbReference>
<feature type="active site" description="Proton acceptor" evidence="3">
    <location>
        <position position="223"/>
    </location>
</feature>
<dbReference type="PANTHER" id="PTHR32176:SF92">
    <property type="entry name" value="XYLOSE ISOMERASE"/>
    <property type="match status" value="1"/>
</dbReference>
<accession>B3ESX4</accession>
<dbReference type="InterPro" id="IPR002641">
    <property type="entry name" value="PNPLA_dom"/>
</dbReference>
<gene>
    <name evidence="6" type="ordered locus">Aasi_0968</name>
</gene>
<dbReference type="STRING" id="452471.Aasi_0968"/>
<name>B3ESX4_AMOA5</name>
<dbReference type="PROSITE" id="PS51635">
    <property type="entry name" value="PNPLA"/>
    <property type="match status" value="1"/>
</dbReference>
<dbReference type="OrthoDB" id="9807112at2"/>
<keyword evidence="4" id="KW-0732">Signal</keyword>
<feature type="short sequence motif" description="GXSXG" evidence="3">
    <location>
        <begin position="79"/>
        <end position="83"/>
    </location>
</feature>
<organism evidence="6 7">
    <name type="scientific">Amoebophilus asiaticus (strain 5a2)</name>
    <dbReference type="NCBI Taxonomy" id="452471"/>
    <lineage>
        <taxon>Bacteria</taxon>
        <taxon>Pseudomonadati</taxon>
        <taxon>Bacteroidota</taxon>
        <taxon>Cytophagia</taxon>
        <taxon>Cytophagales</taxon>
        <taxon>Amoebophilaceae</taxon>
        <taxon>Candidatus Amoebophilus</taxon>
    </lineage>
</organism>
<dbReference type="HOGENOM" id="CLU_000288_144_9_10"/>
<feature type="domain" description="PNPLA" evidence="5">
    <location>
        <begin position="43"/>
        <end position="236"/>
    </location>
</feature>
<dbReference type="EMBL" id="CP001102">
    <property type="protein sequence ID" value="ACE06326.1"/>
    <property type="molecule type" value="Genomic_DNA"/>
</dbReference>
<dbReference type="GO" id="GO:0047372">
    <property type="term" value="F:monoacylglycerol lipase activity"/>
    <property type="evidence" value="ECO:0007669"/>
    <property type="project" value="TreeGrafter"/>
</dbReference>
<dbReference type="KEGG" id="aas:Aasi_0968"/>
<dbReference type="GO" id="GO:0004620">
    <property type="term" value="F:phospholipase activity"/>
    <property type="evidence" value="ECO:0007669"/>
    <property type="project" value="TreeGrafter"/>
</dbReference>
<dbReference type="AlphaFoldDB" id="B3ESX4"/>
<evidence type="ECO:0000256" key="3">
    <source>
        <dbReference type="PROSITE-ProRule" id="PRU01161"/>
    </source>
</evidence>
<feature type="signal peptide" evidence="4">
    <location>
        <begin position="1"/>
        <end position="23"/>
    </location>
</feature>
<evidence type="ECO:0000256" key="1">
    <source>
        <dbReference type="ARBA" id="ARBA00010240"/>
    </source>
</evidence>
<dbReference type="RefSeq" id="WP_012473090.1">
    <property type="nucleotide sequence ID" value="NC_010830.1"/>
</dbReference>
<keyword evidence="2 3" id="KW-0443">Lipid metabolism</keyword>
<dbReference type="eggNOG" id="COG3621">
    <property type="taxonomic scope" value="Bacteria"/>
</dbReference>
<dbReference type="Gene3D" id="3.40.1090.10">
    <property type="entry name" value="Cytosolic phospholipase A2 catalytic domain"/>
    <property type="match status" value="1"/>
</dbReference>
<feature type="short sequence motif" description="GXGXXG" evidence="3">
    <location>
        <begin position="47"/>
        <end position="52"/>
    </location>
</feature>
<comment type="similarity">
    <text evidence="1">Belongs to the patatin family.</text>
</comment>
<dbReference type="Pfam" id="PF01734">
    <property type="entry name" value="Patatin"/>
    <property type="match status" value="1"/>
</dbReference>
<evidence type="ECO:0000256" key="2">
    <source>
        <dbReference type="ARBA" id="ARBA00023098"/>
    </source>
</evidence>